<evidence type="ECO:0000256" key="1">
    <source>
        <dbReference type="SAM" id="SignalP"/>
    </source>
</evidence>
<dbReference type="Proteomes" id="UP000607435">
    <property type="component" value="Unassembled WGS sequence"/>
</dbReference>
<reference evidence="2 3" key="1">
    <citation type="submission" date="2020-08" db="EMBL/GenBank/DDBJ databases">
        <title>Winogradskyella ouciana sp. nov., isolated from the hadal seawater of the Mariana Trench.</title>
        <authorList>
            <person name="He X."/>
        </authorList>
    </citation>
    <scope>NUCLEOTIDE SEQUENCE [LARGE SCALE GENOMIC DNA]</scope>
    <source>
        <strain evidence="2 3">KCTC 22026</strain>
    </source>
</reference>
<evidence type="ECO:0000313" key="2">
    <source>
        <dbReference type="EMBL" id="MBC3847707.1"/>
    </source>
</evidence>
<dbReference type="RefSeq" id="WP_186846809.1">
    <property type="nucleotide sequence ID" value="NZ_JACOME010000005.1"/>
</dbReference>
<evidence type="ECO:0008006" key="4">
    <source>
        <dbReference type="Google" id="ProtNLM"/>
    </source>
</evidence>
<proteinExistence type="predicted"/>
<protein>
    <recommendedName>
        <fullName evidence="4">DUF4412 domain-containing protein</fullName>
    </recommendedName>
</protein>
<accession>A0ABR6Y4M5</accession>
<sequence>MKKILLLSLTFLLGFTALAQEKFTEGIIISKQSMAVDTDDLQVKMQMASMSDVETITYIKGSKSHSKMDNETTGSVVTISDMDAQKVLVLMDNPQMGKIYMLQDVKITEEMIKNVEVTEGEETKEILGYKCEQYIVETVQNGAKTRIEMFVTDKIEAAQPQQTALYGEKIKGFPLYMKMSMEMNGEKMDIITEVKEIKQESVSDDMFSLTPPEGYKSMY</sequence>
<gene>
    <name evidence="2" type="ORF">H6H04_15015</name>
</gene>
<dbReference type="EMBL" id="JACOME010000005">
    <property type="protein sequence ID" value="MBC3847707.1"/>
    <property type="molecule type" value="Genomic_DNA"/>
</dbReference>
<organism evidence="2 3">
    <name type="scientific">Winogradskyella echinorum</name>
    <dbReference type="NCBI Taxonomy" id="538189"/>
    <lineage>
        <taxon>Bacteria</taxon>
        <taxon>Pseudomonadati</taxon>
        <taxon>Bacteroidota</taxon>
        <taxon>Flavobacteriia</taxon>
        <taxon>Flavobacteriales</taxon>
        <taxon>Flavobacteriaceae</taxon>
        <taxon>Winogradskyella</taxon>
    </lineage>
</organism>
<feature type="signal peptide" evidence="1">
    <location>
        <begin position="1"/>
        <end position="19"/>
    </location>
</feature>
<evidence type="ECO:0000313" key="3">
    <source>
        <dbReference type="Proteomes" id="UP000607435"/>
    </source>
</evidence>
<comment type="caution">
    <text evidence="2">The sequence shown here is derived from an EMBL/GenBank/DDBJ whole genome shotgun (WGS) entry which is preliminary data.</text>
</comment>
<name>A0ABR6Y4M5_9FLAO</name>
<feature type="chain" id="PRO_5045910983" description="DUF4412 domain-containing protein" evidence="1">
    <location>
        <begin position="20"/>
        <end position="219"/>
    </location>
</feature>
<keyword evidence="1" id="KW-0732">Signal</keyword>
<keyword evidence="3" id="KW-1185">Reference proteome</keyword>